<accession>A0A561Q5T7</accession>
<protein>
    <submittedName>
        <fullName evidence="1">Uncharacterized protein</fullName>
    </submittedName>
</protein>
<sequence length="49" mass="5419">MKKSLQRLASFANFDLPLNVGCNQLLLCIIHNKQITAIPVGTLKAHEES</sequence>
<keyword evidence="2" id="KW-1185">Reference proteome</keyword>
<evidence type="ECO:0000313" key="2">
    <source>
        <dbReference type="Proteomes" id="UP000320811"/>
    </source>
</evidence>
<evidence type="ECO:0000313" key="1">
    <source>
        <dbReference type="EMBL" id="TWF45730.1"/>
    </source>
</evidence>
<organism evidence="1 2">
    <name type="scientific">Chitinophaga polysaccharea</name>
    <dbReference type="NCBI Taxonomy" id="1293035"/>
    <lineage>
        <taxon>Bacteria</taxon>
        <taxon>Pseudomonadati</taxon>
        <taxon>Bacteroidota</taxon>
        <taxon>Chitinophagia</taxon>
        <taxon>Chitinophagales</taxon>
        <taxon>Chitinophagaceae</taxon>
        <taxon>Chitinophaga</taxon>
    </lineage>
</organism>
<gene>
    <name evidence="1" type="ORF">FHW36_1011661</name>
</gene>
<dbReference type="AlphaFoldDB" id="A0A561Q5T7"/>
<comment type="caution">
    <text evidence="1">The sequence shown here is derived from an EMBL/GenBank/DDBJ whole genome shotgun (WGS) entry which is preliminary data.</text>
</comment>
<dbReference type="EMBL" id="VIWO01000001">
    <property type="protein sequence ID" value="TWF45730.1"/>
    <property type="molecule type" value="Genomic_DNA"/>
</dbReference>
<name>A0A561Q5T7_9BACT</name>
<reference evidence="1 2" key="1">
    <citation type="submission" date="2019-06" db="EMBL/GenBank/DDBJ databases">
        <title>Sorghum-associated microbial communities from plants grown in Nebraska, USA.</title>
        <authorList>
            <person name="Schachtman D."/>
        </authorList>
    </citation>
    <scope>NUCLEOTIDE SEQUENCE [LARGE SCALE GENOMIC DNA]</scope>
    <source>
        <strain evidence="1 2">1209</strain>
    </source>
</reference>
<proteinExistence type="predicted"/>
<dbReference type="Proteomes" id="UP000320811">
    <property type="component" value="Unassembled WGS sequence"/>
</dbReference>